<accession>A0A2H4PR74</accession>
<evidence type="ECO:0000313" key="3">
    <source>
        <dbReference type="Proteomes" id="UP000240216"/>
    </source>
</evidence>
<name>A0A2H4PR74_9CAUD</name>
<dbReference type="EMBL" id="MG518520">
    <property type="protein sequence ID" value="ATW69420.1"/>
    <property type="molecule type" value="Genomic_DNA"/>
</dbReference>
<organism evidence="2 3">
    <name type="scientific">Streptomyces phage Immanuel3</name>
    <dbReference type="NCBI Taxonomy" id="2053813"/>
    <lineage>
        <taxon>Viruses</taxon>
        <taxon>Duplodnaviria</taxon>
        <taxon>Heunggongvirae</taxon>
        <taxon>Uroviricota</taxon>
        <taxon>Caudoviricetes</taxon>
        <taxon>Beephvirinae</taxon>
        <taxon>Immanueltrevirus</taxon>
        <taxon>Immanueltrevirus immanuel3</taxon>
    </lineage>
</organism>
<gene>
    <name evidence="2" type="ORF">SEA_IMMANUEL3_66</name>
</gene>
<feature type="domain" description="4Fe-4S Wbl-type" evidence="1">
    <location>
        <begin position="36"/>
        <end position="108"/>
    </location>
</feature>
<dbReference type="InterPro" id="IPR034768">
    <property type="entry name" value="4FE4S_WBL"/>
</dbReference>
<protein>
    <recommendedName>
        <fullName evidence="1">4Fe-4S Wbl-type domain-containing protein</fullName>
    </recommendedName>
</protein>
<proteinExistence type="predicted"/>
<keyword evidence="3" id="KW-1185">Reference proteome</keyword>
<sequence>MTSWTGRRGAPTPAGGNYKMTNPYLIPDAVGVLEQWQVSANCAGKAFELFEYQEKDSPLAKDMSNMERLAFNHANFELAAEICIECPVFFECGEHATTEDKYWTVRAGEAPERFAHEALQAEGKSKPGQPRTCQRGHYLPQGGRCNPCKLEGMKARREAQKNAVQ</sequence>
<dbReference type="Proteomes" id="UP000240216">
    <property type="component" value="Segment"/>
</dbReference>
<reference evidence="3" key="1">
    <citation type="submission" date="2017-11" db="EMBL/GenBank/DDBJ databases">
        <authorList>
            <person name="McClendondon-Moss T.O."/>
            <person name="Donegan-Quick R.D."/>
            <person name="Bhuiyan S."/>
            <person name="Visi D.K."/>
            <person name="Allen M.S."/>
            <person name="Hughes L.E."/>
            <person name="Garlena R.A."/>
            <person name="Russell D.A."/>
            <person name="Pope W.H."/>
            <person name="Jacobs-Sera D."/>
            <person name="Hendrix R.W."/>
            <person name="Hatfull G.F."/>
        </authorList>
    </citation>
    <scope>NUCLEOTIDE SEQUENCE [LARGE SCALE GENOMIC DNA]</scope>
</reference>
<dbReference type="Pfam" id="PF02467">
    <property type="entry name" value="Whib"/>
    <property type="match status" value="1"/>
</dbReference>
<evidence type="ECO:0000259" key="1">
    <source>
        <dbReference type="Pfam" id="PF02467"/>
    </source>
</evidence>
<evidence type="ECO:0000313" key="2">
    <source>
        <dbReference type="EMBL" id="ATW69420.1"/>
    </source>
</evidence>